<proteinExistence type="predicted"/>
<reference evidence="1 2" key="1">
    <citation type="journal article" date="2008" name="Proc. Natl. Acad. Sci. U.S.A.">
        <title>The genome of Cyanothece 51142, a unicellular diazotrophic cyanobacterium important in the marine nitrogen cycle.</title>
        <authorList>
            <person name="Welsh E.A."/>
            <person name="Liberton M."/>
            <person name="Stoeckel J."/>
            <person name="Loh T."/>
            <person name="Elvitigala T."/>
            <person name="Wang C."/>
            <person name="Wollam A."/>
            <person name="Fulton R.S."/>
            <person name="Clifton S.W."/>
            <person name="Jacobs J.M."/>
            <person name="Aurora R."/>
            <person name="Ghosh B.K."/>
            <person name="Sherman L.A."/>
            <person name="Smith R.D."/>
            <person name="Wilson R.K."/>
            <person name="Pakrasi H.B."/>
        </authorList>
    </citation>
    <scope>NUCLEOTIDE SEQUENCE [LARGE SCALE GENOMIC DNA]</scope>
    <source>
        <strain evidence="2">ATCC 51142 / BH68</strain>
    </source>
</reference>
<organism evidence="1 2">
    <name type="scientific">Crocosphaera subtropica (strain ATCC 51142 / BH68)</name>
    <name type="common">Cyanothece sp. (strain ATCC 51142)</name>
    <dbReference type="NCBI Taxonomy" id="43989"/>
    <lineage>
        <taxon>Bacteria</taxon>
        <taxon>Bacillati</taxon>
        <taxon>Cyanobacteriota</taxon>
        <taxon>Cyanophyceae</taxon>
        <taxon>Oscillatoriophycideae</taxon>
        <taxon>Chroococcales</taxon>
        <taxon>Aphanothecaceae</taxon>
        <taxon>Crocosphaera</taxon>
        <taxon>Crocosphaera subtropica</taxon>
    </lineage>
</organism>
<dbReference type="Proteomes" id="UP000001203">
    <property type="component" value="Chromosome linear"/>
</dbReference>
<dbReference type="HOGENOM" id="CLU_3116981_0_0_3"/>
<accession>B1X302</accession>
<sequence length="50" mass="5439">MKVYGIPNGTDGFIEIANGLCRPEDLEIGEHSFDIPGQKGMNMVLFSVVV</sequence>
<dbReference type="STRING" id="43989.cce_5167"/>
<dbReference type="RefSeq" id="WP_012362663.1">
    <property type="nucleotide sequence ID" value="NC_010547.1"/>
</dbReference>
<gene>
    <name evidence="1" type="ordered locus">cce_5167</name>
</gene>
<keyword evidence="2" id="KW-1185">Reference proteome</keyword>
<protein>
    <submittedName>
        <fullName evidence="1">Uncharacterized protein</fullName>
    </submittedName>
</protein>
<dbReference type="EMBL" id="CP000807">
    <property type="protein sequence ID" value="ACB54513.1"/>
    <property type="molecule type" value="Genomic_DNA"/>
</dbReference>
<evidence type="ECO:0000313" key="1">
    <source>
        <dbReference type="EMBL" id="ACB54513.1"/>
    </source>
</evidence>
<name>B1X302_CROS5</name>
<dbReference type="KEGG" id="cyt:cce_5167"/>
<dbReference type="AlphaFoldDB" id="B1X302"/>
<evidence type="ECO:0000313" key="2">
    <source>
        <dbReference type="Proteomes" id="UP000001203"/>
    </source>
</evidence>